<dbReference type="GO" id="GO:0030151">
    <property type="term" value="F:molybdenum ion binding"/>
    <property type="evidence" value="ECO:0007669"/>
    <property type="project" value="InterPro"/>
</dbReference>
<dbReference type="GO" id="GO:0003824">
    <property type="term" value="F:catalytic activity"/>
    <property type="evidence" value="ECO:0007669"/>
    <property type="project" value="InterPro"/>
</dbReference>
<name>A0A1I7NU77_9HYPH</name>
<dbReference type="STRING" id="51670.SAMN04488557_3648"/>
<organism evidence="2 3">
    <name type="scientific">Hyphomicrobium facile</name>
    <dbReference type="NCBI Taxonomy" id="51670"/>
    <lineage>
        <taxon>Bacteria</taxon>
        <taxon>Pseudomonadati</taxon>
        <taxon>Pseudomonadota</taxon>
        <taxon>Alphaproteobacteria</taxon>
        <taxon>Hyphomicrobiales</taxon>
        <taxon>Hyphomicrobiaceae</taxon>
        <taxon>Hyphomicrobium</taxon>
    </lineage>
</organism>
<evidence type="ECO:0000259" key="1">
    <source>
        <dbReference type="PROSITE" id="PS51340"/>
    </source>
</evidence>
<gene>
    <name evidence="2" type="ORF">SAMN04488557_3648</name>
</gene>
<dbReference type="SUPFAM" id="SSF50800">
    <property type="entry name" value="PK beta-barrel domain-like"/>
    <property type="match status" value="1"/>
</dbReference>
<sequence>MAKVGPARIEALYRYPVKGLMPEPLESVPLTPMQTLPFDRAYAIENGPGPFDPENPRHLSKIHFVMLMKNEELATLRTEFDDRTSTLAMVKAGIEIARGDLLTEDGRRRIEDAIARVVTSGLRGPPRIVSSPGHSFSDVAAKCVHIVNRESVEALGEMLGATVDVRRFRPNLVIGGLAPWSELDLVGKKLRTGSGTVLQVFKRTERCAATNVDPETGVRDLKIPSFLSKTLGHCDFGVYARVVDGGHVQTGDDFEITG</sequence>
<dbReference type="AlphaFoldDB" id="A0A1I7NU77"/>
<evidence type="ECO:0000313" key="2">
    <source>
        <dbReference type="EMBL" id="SFV38239.1"/>
    </source>
</evidence>
<feature type="domain" description="MOSC" evidence="1">
    <location>
        <begin position="116"/>
        <end position="257"/>
    </location>
</feature>
<dbReference type="InterPro" id="IPR005303">
    <property type="entry name" value="MOCOS_middle"/>
</dbReference>
<reference evidence="3" key="1">
    <citation type="submission" date="2016-10" db="EMBL/GenBank/DDBJ databases">
        <authorList>
            <person name="Varghese N."/>
            <person name="Submissions S."/>
        </authorList>
    </citation>
    <scope>NUCLEOTIDE SEQUENCE [LARGE SCALE GENOMIC DNA]</scope>
    <source>
        <strain evidence="3">DSM 1565</strain>
    </source>
</reference>
<keyword evidence="3" id="KW-1185">Reference proteome</keyword>
<dbReference type="GO" id="GO:0030170">
    <property type="term" value="F:pyridoxal phosphate binding"/>
    <property type="evidence" value="ECO:0007669"/>
    <property type="project" value="InterPro"/>
</dbReference>
<dbReference type="OrthoDB" id="581532at2"/>
<dbReference type="EMBL" id="FPCH01000003">
    <property type="protein sequence ID" value="SFV38239.1"/>
    <property type="molecule type" value="Genomic_DNA"/>
</dbReference>
<dbReference type="InterPro" id="IPR005302">
    <property type="entry name" value="MoCF_Sase_C"/>
</dbReference>
<proteinExistence type="predicted"/>
<evidence type="ECO:0000313" key="3">
    <source>
        <dbReference type="Proteomes" id="UP000199423"/>
    </source>
</evidence>
<dbReference type="RefSeq" id="WP_092869071.1">
    <property type="nucleotide sequence ID" value="NZ_FPCH01000003.1"/>
</dbReference>
<dbReference type="PROSITE" id="PS51340">
    <property type="entry name" value="MOSC"/>
    <property type="match status" value="1"/>
</dbReference>
<dbReference type="Proteomes" id="UP000199423">
    <property type="component" value="Unassembled WGS sequence"/>
</dbReference>
<dbReference type="Pfam" id="PF03476">
    <property type="entry name" value="MOSC_N"/>
    <property type="match status" value="1"/>
</dbReference>
<dbReference type="Gene3D" id="2.40.33.20">
    <property type="entry name" value="PK beta-barrel domain-like"/>
    <property type="match status" value="1"/>
</dbReference>
<dbReference type="Pfam" id="PF03473">
    <property type="entry name" value="MOSC"/>
    <property type="match status" value="1"/>
</dbReference>
<dbReference type="InterPro" id="IPR011037">
    <property type="entry name" value="Pyrv_Knase-like_insert_dom_sf"/>
</dbReference>
<accession>A0A1I7NU77</accession>
<protein>
    <recommendedName>
        <fullName evidence="1">MOSC domain-containing protein</fullName>
    </recommendedName>
</protein>